<reference evidence="1" key="1">
    <citation type="submission" date="2021-04" db="EMBL/GenBank/DDBJ databases">
        <title>A collection of bacterial strains from the Burkholderia cepacia Research Laboratory and Repository.</title>
        <authorList>
            <person name="Lipuma J."/>
            <person name="Spilker T."/>
        </authorList>
    </citation>
    <scope>NUCLEOTIDE SEQUENCE</scope>
    <source>
        <strain evidence="1">AU36012</strain>
    </source>
</reference>
<comment type="caution">
    <text evidence="1">The sequence shown here is derived from an EMBL/GenBank/DDBJ whole genome shotgun (WGS) entry which is preliminary data.</text>
</comment>
<dbReference type="Proteomes" id="UP000682266">
    <property type="component" value="Unassembled WGS sequence"/>
</dbReference>
<organism evidence="1 2">
    <name type="scientific">Burkholderia ambifaria</name>
    <dbReference type="NCBI Taxonomy" id="152480"/>
    <lineage>
        <taxon>Bacteria</taxon>
        <taxon>Pseudomonadati</taxon>
        <taxon>Pseudomonadota</taxon>
        <taxon>Betaproteobacteria</taxon>
        <taxon>Burkholderiales</taxon>
        <taxon>Burkholderiaceae</taxon>
        <taxon>Burkholderia</taxon>
        <taxon>Burkholderia cepacia complex</taxon>
    </lineage>
</organism>
<accession>A0AA41E8M4</accession>
<dbReference type="AlphaFoldDB" id="A0AA41E8M4"/>
<evidence type="ECO:0000313" key="2">
    <source>
        <dbReference type="Proteomes" id="UP000682266"/>
    </source>
</evidence>
<dbReference type="RefSeq" id="WP_146124431.1">
    <property type="nucleotide sequence ID" value="NZ_CADERF010000012.1"/>
</dbReference>
<gene>
    <name evidence="1" type="ORF">KDW93_16120</name>
</gene>
<name>A0AA41E8M4_9BURK</name>
<dbReference type="EMBL" id="JAGSVG010000013">
    <property type="protein sequence ID" value="MBR8130486.1"/>
    <property type="molecule type" value="Genomic_DNA"/>
</dbReference>
<proteinExistence type="predicted"/>
<evidence type="ECO:0000313" key="1">
    <source>
        <dbReference type="EMBL" id="MBR8130486.1"/>
    </source>
</evidence>
<sequence length="492" mass="54958">MEEAVMNAANIFLSAMGKAMQAGPIEAPNALIAAIEAQSDPLQALSDWDARTKIFESIGSQFTFVDFVRTSGKPPSDEDFDQLTGLLRWVLQECATWDSDVDPRRIRLVALLVVGQFTTMDTNFWAAVPDNFKPNDDLLAALERVIAGLTMSFTTRGLSPPIWESEAIERFEKADTGGDWIGIAQGWRLIEDGFFPSIAIAQAAQCLDRFAPQHLVRAVSGLRQMASIMSVALSLTPNAALRVGSESTNPHVQFATTYRAVSSRANREPLADTCKEFLTQILIEVSKDTQRWAAWMRVFNCFSSRFPELQAPLGSALADADTAALQLYVDTISLHWSCQQTRFAVANCLRTFRDKAGVEKRQTLWNLAYQRWTSWEFGLNGTGESLTKIARCELDYALVGYVVECLDDARRQHMVASLIKKLWAVEDTWHPGIVDCLSKWYAVLSEMQPLYLAMSIVGTKADWIDQAPTMRLPFDPDKEAYTVLKYGRPQLA</sequence>
<protein>
    <submittedName>
        <fullName evidence="1">Uncharacterized protein</fullName>
    </submittedName>
</protein>